<evidence type="ECO:0000256" key="3">
    <source>
        <dbReference type="ARBA" id="ARBA00022801"/>
    </source>
</evidence>
<evidence type="ECO:0000256" key="1">
    <source>
        <dbReference type="ARBA" id="ARBA00006637"/>
    </source>
</evidence>
<dbReference type="PROSITE" id="PS51194">
    <property type="entry name" value="HELICASE_CTER"/>
    <property type="match status" value="1"/>
</dbReference>
<keyword evidence="5" id="KW-0067">ATP-binding</keyword>
<keyword evidence="13" id="KW-1185">Reference proteome</keyword>
<feature type="domain" description="Helicase C-terminal" evidence="11">
    <location>
        <begin position="398"/>
        <end position="546"/>
    </location>
</feature>
<keyword evidence="3" id="KW-0378">Hydrolase</keyword>
<accession>A0A5B2WC83</accession>
<evidence type="ECO:0000256" key="4">
    <source>
        <dbReference type="ARBA" id="ARBA00022806"/>
    </source>
</evidence>
<keyword evidence="6" id="KW-0413">Isomerase</keyword>
<dbReference type="Proteomes" id="UP000323454">
    <property type="component" value="Unassembled WGS sequence"/>
</dbReference>
<dbReference type="GO" id="GO:0005524">
    <property type="term" value="F:ATP binding"/>
    <property type="evidence" value="ECO:0007669"/>
    <property type="project" value="UniProtKB-KW"/>
</dbReference>
<dbReference type="PANTHER" id="PTHR11274:SF0">
    <property type="entry name" value="GENERAL TRANSCRIPTION AND DNA REPAIR FACTOR IIH HELICASE SUBUNIT XPB"/>
    <property type="match status" value="1"/>
</dbReference>
<dbReference type="RefSeq" id="WP_149855056.1">
    <property type="nucleotide sequence ID" value="NZ_VUOB01000103.1"/>
</dbReference>
<evidence type="ECO:0000313" key="13">
    <source>
        <dbReference type="Proteomes" id="UP000323454"/>
    </source>
</evidence>
<dbReference type="NCBIfam" id="NF045503">
    <property type="entry name" value="repair_heli_XPB"/>
    <property type="match status" value="1"/>
</dbReference>
<dbReference type="EMBL" id="VUOB01000103">
    <property type="protein sequence ID" value="KAA2248875.1"/>
    <property type="molecule type" value="Genomic_DNA"/>
</dbReference>
<evidence type="ECO:0000259" key="11">
    <source>
        <dbReference type="PROSITE" id="PS51194"/>
    </source>
</evidence>
<evidence type="ECO:0000256" key="7">
    <source>
        <dbReference type="ARBA" id="ARBA00034617"/>
    </source>
</evidence>
<dbReference type="InterPro" id="IPR032438">
    <property type="entry name" value="ERCC3_RAD25_C"/>
</dbReference>
<protein>
    <recommendedName>
        <fullName evidence="8">DNA 3'-5' helicase</fullName>
        <ecNumber evidence="8">5.6.2.4</ecNumber>
    </recommendedName>
</protein>
<dbReference type="Pfam" id="PF04851">
    <property type="entry name" value="ResIII"/>
    <property type="match status" value="1"/>
</dbReference>
<dbReference type="InterPro" id="IPR032830">
    <property type="entry name" value="XPB/Ssl2_N"/>
</dbReference>
<sequence length="553" mass="61601">MTDGPLIVQSDKTLLLEVDHPLADEVRVAIAPFAELERAPEHVHTYRVTPLALWNARAAGHDAEQVVDALVRYSRYPVPQPLLVDVVDTMGRFGRLQLVNHPTHGLTMSSLDRAVLEEVLRHKKIAPMLGARIDDDTVIVHPSERGRLKQLLLKVGWPAEDFAGYVDGEAHPIELAEDGWQLREYQRQAAQAFWAGGSGVVVLPCGAGKTLVGAAAMAEAQATTLILVTNTVAGRQWKRELIARTSLTEDEIGEYSGERKEIRPVTIATYQVITRKTKGEYRHLELFDSRDWGLVIYDEVHLLPAPVFRMTADLQSRRRLGLTATLVREDGQEGDVFSLIGPKRFDVPWRDIEAQGWIAPAECTEVRVTLTDHERLTYATAEPEERYKLCATAATKLPVVRAILDAHPEEPTLVIGAYLDQLEELGAALDAPIVQGSTKNKEREELFDRFRRGELRTLVVSKVANFSIDLPEASVAVQVSGTFGSRQEEAQRLGRLLRPKGDGRQAHFYSVVSRDTLDTDYAAHRQRFLAEQGYAYKIVDADDLLGPKLPEVG</sequence>
<dbReference type="GO" id="GO:0043138">
    <property type="term" value="F:3'-5' DNA helicase activity"/>
    <property type="evidence" value="ECO:0007669"/>
    <property type="project" value="UniProtKB-EC"/>
</dbReference>
<dbReference type="PANTHER" id="PTHR11274">
    <property type="entry name" value="RAD25/XP-B DNA REPAIR HELICASE"/>
    <property type="match status" value="1"/>
</dbReference>
<dbReference type="CDD" id="cd18789">
    <property type="entry name" value="SF2_C_XPB"/>
    <property type="match status" value="1"/>
</dbReference>
<dbReference type="InterPro" id="IPR001650">
    <property type="entry name" value="Helicase_C-like"/>
</dbReference>
<dbReference type="SUPFAM" id="SSF52540">
    <property type="entry name" value="P-loop containing nucleoside triphosphate hydrolases"/>
    <property type="match status" value="2"/>
</dbReference>
<dbReference type="SMART" id="SM00490">
    <property type="entry name" value="HELICc"/>
    <property type="match status" value="1"/>
</dbReference>
<evidence type="ECO:0000256" key="2">
    <source>
        <dbReference type="ARBA" id="ARBA00022741"/>
    </source>
</evidence>
<name>A0A5B2WC83_9PSEU</name>
<feature type="domain" description="Helicase ATP-binding" evidence="10">
    <location>
        <begin position="190"/>
        <end position="344"/>
    </location>
</feature>
<dbReference type="GO" id="GO:0003677">
    <property type="term" value="F:DNA binding"/>
    <property type="evidence" value="ECO:0007669"/>
    <property type="project" value="InterPro"/>
</dbReference>
<dbReference type="AlphaFoldDB" id="A0A5B2WC83"/>
<gene>
    <name evidence="12" type="ORF">F0L68_39550</name>
</gene>
<comment type="similarity">
    <text evidence="1">Belongs to the helicase family. RAD25/XPB subfamily.</text>
</comment>
<dbReference type="Gene3D" id="3.40.50.300">
    <property type="entry name" value="P-loop containing nucleotide triphosphate hydrolases"/>
    <property type="match status" value="2"/>
</dbReference>
<dbReference type="InterPro" id="IPR006935">
    <property type="entry name" value="Helicase/UvrB_N"/>
</dbReference>
<reference evidence="12 13" key="2">
    <citation type="submission" date="2019-09" db="EMBL/GenBank/DDBJ databases">
        <authorList>
            <person name="Jin C."/>
        </authorList>
    </citation>
    <scope>NUCLEOTIDE SEQUENCE [LARGE SCALE GENOMIC DNA]</scope>
    <source>
        <strain evidence="12 13">AN110305</strain>
    </source>
</reference>
<dbReference type="GO" id="GO:0016787">
    <property type="term" value="F:hydrolase activity"/>
    <property type="evidence" value="ECO:0007669"/>
    <property type="project" value="UniProtKB-KW"/>
</dbReference>
<dbReference type="Pfam" id="PF13625">
    <property type="entry name" value="Helicase_C_3"/>
    <property type="match status" value="1"/>
</dbReference>
<evidence type="ECO:0000313" key="12">
    <source>
        <dbReference type="EMBL" id="KAA2248875.1"/>
    </source>
</evidence>
<reference evidence="12 13" key="1">
    <citation type="submission" date="2019-09" db="EMBL/GenBank/DDBJ databases">
        <title>Goodfellowia gen. nov., a new genus of the Pseudonocardineae related to Actinoalloteichus, containing Goodfellowia coeruleoviolacea gen. nov., comb. nov. gen. nov., comb. nov.</title>
        <authorList>
            <person name="Labeda D."/>
        </authorList>
    </citation>
    <scope>NUCLEOTIDE SEQUENCE [LARGE SCALE GENOMIC DNA]</scope>
    <source>
        <strain evidence="12 13">AN110305</strain>
    </source>
</reference>
<organism evidence="12 13">
    <name type="scientific">Solihabitans fulvus</name>
    <dbReference type="NCBI Taxonomy" id="1892852"/>
    <lineage>
        <taxon>Bacteria</taxon>
        <taxon>Bacillati</taxon>
        <taxon>Actinomycetota</taxon>
        <taxon>Actinomycetes</taxon>
        <taxon>Pseudonocardiales</taxon>
        <taxon>Pseudonocardiaceae</taxon>
        <taxon>Solihabitans</taxon>
    </lineage>
</organism>
<comment type="catalytic activity">
    <reaction evidence="9">
        <text>ATP + H2O = ADP + phosphate + H(+)</text>
        <dbReference type="Rhea" id="RHEA:13065"/>
        <dbReference type="ChEBI" id="CHEBI:15377"/>
        <dbReference type="ChEBI" id="CHEBI:15378"/>
        <dbReference type="ChEBI" id="CHEBI:30616"/>
        <dbReference type="ChEBI" id="CHEBI:43474"/>
        <dbReference type="ChEBI" id="CHEBI:456216"/>
        <dbReference type="EC" id="5.6.2.4"/>
    </reaction>
</comment>
<dbReference type="EC" id="5.6.2.4" evidence="8"/>
<evidence type="ECO:0000259" key="10">
    <source>
        <dbReference type="PROSITE" id="PS51192"/>
    </source>
</evidence>
<dbReference type="InterPro" id="IPR014001">
    <property type="entry name" value="Helicase_ATP-bd"/>
</dbReference>
<keyword evidence="4 12" id="KW-0347">Helicase</keyword>
<dbReference type="InterPro" id="IPR050615">
    <property type="entry name" value="ATP-dep_DNA_Helicase"/>
</dbReference>
<proteinExistence type="inferred from homology"/>
<dbReference type="PROSITE" id="PS51192">
    <property type="entry name" value="HELICASE_ATP_BIND_1"/>
    <property type="match status" value="1"/>
</dbReference>
<comment type="caution">
    <text evidence="12">The sequence shown here is derived from an EMBL/GenBank/DDBJ whole genome shotgun (WGS) entry which is preliminary data.</text>
</comment>
<comment type="catalytic activity">
    <reaction evidence="7">
        <text>Couples ATP hydrolysis with the unwinding of duplex DNA by translocating in the 3'-5' direction.</text>
        <dbReference type="EC" id="5.6.2.4"/>
    </reaction>
</comment>
<evidence type="ECO:0000256" key="6">
    <source>
        <dbReference type="ARBA" id="ARBA00023235"/>
    </source>
</evidence>
<evidence type="ECO:0000256" key="5">
    <source>
        <dbReference type="ARBA" id="ARBA00022840"/>
    </source>
</evidence>
<evidence type="ECO:0000256" key="9">
    <source>
        <dbReference type="ARBA" id="ARBA00048988"/>
    </source>
</evidence>
<evidence type="ECO:0000256" key="8">
    <source>
        <dbReference type="ARBA" id="ARBA00034808"/>
    </source>
</evidence>
<dbReference type="SMART" id="SM00487">
    <property type="entry name" value="DEXDc"/>
    <property type="match status" value="1"/>
</dbReference>
<keyword evidence="2" id="KW-0547">Nucleotide-binding</keyword>
<dbReference type="OrthoDB" id="3713880at2"/>
<dbReference type="Pfam" id="PF16203">
    <property type="entry name" value="ERCC3_RAD25_C"/>
    <property type="match status" value="1"/>
</dbReference>
<dbReference type="InterPro" id="IPR027417">
    <property type="entry name" value="P-loop_NTPase"/>
</dbReference>